<evidence type="ECO:0000313" key="2">
    <source>
        <dbReference type="EMBL" id="ORX34699.1"/>
    </source>
</evidence>
<dbReference type="PANTHER" id="PTHR34154:SF3">
    <property type="entry name" value="ALKALI-SENSITIVE LINKAGE PROTEIN 1"/>
    <property type="match status" value="1"/>
</dbReference>
<dbReference type="RefSeq" id="XP_021868941.1">
    <property type="nucleotide sequence ID" value="XM_022016741.1"/>
</dbReference>
<protein>
    <recommendedName>
        <fullName evidence="1">Asl1-like glycosyl hydrolase catalytic domain-containing protein</fullName>
    </recommendedName>
</protein>
<name>A0A1Y1U9J1_9TREE</name>
<proteinExistence type="predicted"/>
<dbReference type="GO" id="GO:0071966">
    <property type="term" value="P:fungal-type cell wall polysaccharide metabolic process"/>
    <property type="evidence" value="ECO:0007669"/>
    <property type="project" value="TreeGrafter"/>
</dbReference>
<gene>
    <name evidence="2" type="ORF">BD324DRAFT_634526</name>
</gene>
<reference evidence="2 3" key="1">
    <citation type="submission" date="2017-03" db="EMBL/GenBank/DDBJ databases">
        <title>Widespread Adenine N6-methylation of Active Genes in Fungi.</title>
        <authorList>
            <consortium name="DOE Joint Genome Institute"/>
            <person name="Mondo S.J."/>
            <person name="Dannebaum R.O."/>
            <person name="Kuo R.C."/>
            <person name="Louie K.B."/>
            <person name="Bewick A.J."/>
            <person name="Labutti K."/>
            <person name="Haridas S."/>
            <person name="Kuo A."/>
            <person name="Salamov A."/>
            <person name="Ahrendt S.R."/>
            <person name="Lau R."/>
            <person name="Bowen B.P."/>
            <person name="Lipzen A."/>
            <person name="Sullivan W."/>
            <person name="Andreopoulos W.B."/>
            <person name="Clum A."/>
            <person name="Lindquist E."/>
            <person name="Daum C."/>
            <person name="Northen T.R."/>
            <person name="Ramamoorthy G."/>
            <person name="Schmitz R.J."/>
            <person name="Gryganskyi A."/>
            <person name="Culley D."/>
            <person name="Magnuson J."/>
            <person name="James T.Y."/>
            <person name="O'Malley M.A."/>
            <person name="Stajich J.E."/>
            <person name="Spatafora J.W."/>
            <person name="Visel A."/>
            <person name="Grigoriev I.V."/>
        </authorList>
    </citation>
    <scope>NUCLEOTIDE SEQUENCE [LARGE SCALE GENOMIC DNA]</scope>
    <source>
        <strain evidence="2 3">NRRL Y-17943</strain>
    </source>
</reference>
<dbReference type="InterPro" id="IPR017853">
    <property type="entry name" value="GH"/>
</dbReference>
<dbReference type="Pfam" id="PF11790">
    <property type="entry name" value="Glyco_hydro_cc"/>
    <property type="match status" value="1"/>
</dbReference>
<dbReference type="EMBL" id="NBSH01000013">
    <property type="protein sequence ID" value="ORX34699.1"/>
    <property type="molecule type" value="Genomic_DNA"/>
</dbReference>
<keyword evidence="3" id="KW-1185">Reference proteome</keyword>
<dbReference type="GeneID" id="33558550"/>
<dbReference type="PANTHER" id="PTHR34154">
    <property type="entry name" value="ALKALI-SENSITIVE LINKAGE PROTEIN 1"/>
    <property type="match status" value="1"/>
</dbReference>
<accession>A0A1Y1U9J1</accession>
<comment type="caution">
    <text evidence="2">The sequence shown here is derived from an EMBL/GenBank/DDBJ whole genome shotgun (WGS) entry which is preliminary data.</text>
</comment>
<dbReference type="AlphaFoldDB" id="A0A1Y1U9J1"/>
<dbReference type="STRING" id="4999.A0A1Y1U9J1"/>
<feature type="domain" description="Asl1-like glycosyl hydrolase catalytic" evidence="1">
    <location>
        <begin position="20"/>
        <end position="254"/>
    </location>
</feature>
<evidence type="ECO:0000259" key="1">
    <source>
        <dbReference type="Pfam" id="PF11790"/>
    </source>
</evidence>
<dbReference type="OrthoDB" id="5959761at2759"/>
<dbReference type="Gene3D" id="3.20.20.80">
    <property type="entry name" value="Glycosidases"/>
    <property type="match status" value="1"/>
</dbReference>
<dbReference type="SUPFAM" id="SSF51445">
    <property type="entry name" value="(Trans)glycosidases"/>
    <property type="match status" value="1"/>
</dbReference>
<organism evidence="2 3">
    <name type="scientific">Kockovaella imperatae</name>
    <dbReference type="NCBI Taxonomy" id="4999"/>
    <lineage>
        <taxon>Eukaryota</taxon>
        <taxon>Fungi</taxon>
        <taxon>Dikarya</taxon>
        <taxon>Basidiomycota</taxon>
        <taxon>Agaricomycotina</taxon>
        <taxon>Tremellomycetes</taxon>
        <taxon>Tremellales</taxon>
        <taxon>Cuniculitremaceae</taxon>
        <taxon>Kockovaella</taxon>
    </lineage>
</organism>
<dbReference type="InterPro" id="IPR024655">
    <property type="entry name" value="Asl1_glyco_hydro_catalytic"/>
</dbReference>
<dbReference type="GO" id="GO:0009277">
    <property type="term" value="C:fungal-type cell wall"/>
    <property type="evidence" value="ECO:0007669"/>
    <property type="project" value="TreeGrafter"/>
</dbReference>
<dbReference type="InParanoid" id="A0A1Y1U9J1"/>
<dbReference type="InterPro" id="IPR053183">
    <property type="entry name" value="ASL1"/>
</dbReference>
<sequence length="260" mass="29716">MKLKRSGKAGISWPIQERSSDPVLEFFPQNSNLSWHYNWNKNYDSLLPETKPGLTIDAEFVPMIFAPDYLDNGVELQDGHRLVLGFNEPDHHDASVAVQTSVETAVEAWIRLARDRKPGVKLASPAVAHDIQWLETFFKLIPPDTKPDYLAIHVYTTTFVNLQERVEVYWKTFHLPIIITEFAMTSFSGAPPPRDVQQVHDFMGQATKWLDETVYIYRYAWFGACRNPANLHGVHPLNRLMDDDGRLTPLGHQYVSCGHA</sequence>
<evidence type="ECO:0000313" key="3">
    <source>
        <dbReference type="Proteomes" id="UP000193218"/>
    </source>
</evidence>
<dbReference type="Proteomes" id="UP000193218">
    <property type="component" value="Unassembled WGS sequence"/>
</dbReference>